<comment type="caution">
    <text evidence="3">The sequence shown here is derived from an EMBL/GenBank/DDBJ whole genome shotgun (WGS) entry which is preliminary data.</text>
</comment>
<reference evidence="3 4" key="1">
    <citation type="submission" date="2017-12" db="EMBL/GenBank/DDBJ databases">
        <title>Hemimetabolous genomes reveal molecular basis of termite eusociality.</title>
        <authorList>
            <person name="Harrison M.C."/>
            <person name="Jongepier E."/>
            <person name="Robertson H.M."/>
            <person name="Arning N."/>
            <person name="Bitard-Feildel T."/>
            <person name="Chao H."/>
            <person name="Childers C.P."/>
            <person name="Dinh H."/>
            <person name="Doddapaneni H."/>
            <person name="Dugan S."/>
            <person name="Gowin J."/>
            <person name="Greiner C."/>
            <person name="Han Y."/>
            <person name="Hu H."/>
            <person name="Hughes D.S.T."/>
            <person name="Huylmans A.-K."/>
            <person name="Kemena C."/>
            <person name="Kremer L.P.M."/>
            <person name="Lee S.L."/>
            <person name="Lopez-Ezquerra A."/>
            <person name="Mallet L."/>
            <person name="Monroy-Kuhn J.M."/>
            <person name="Moser A."/>
            <person name="Murali S.C."/>
            <person name="Muzny D.M."/>
            <person name="Otani S."/>
            <person name="Piulachs M.-D."/>
            <person name="Poelchau M."/>
            <person name="Qu J."/>
            <person name="Schaub F."/>
            <person name="Wada-Katsumata A."/>
            <person name="Worley K.C."/>
            <person name="Xie Q."/>
            <person name="Ylla G."/>
            <person name="Poulsen M."/>
            <person name="Gibbs R.A."/>
            <person name="Schal C."/>
            <person name="Richards S."/>
            <person name="Belles X."/>
            <person name="Korb J."/>
            <person name="Bornberg-Bauer E."/>
        </authorList>
    </citation>
    <scope>NUCLEOTIDE SEQUENCE [LARGE SCALE GENOMIC DNA]</scope>
    <source>
        <tissue evidence="3">Whole body</tissue>
    </source>
</reference>
<dbReference type="Proteomes" id="UP000235965">
    <property type="component" value="Unassembled WGS sequence"/>
</dbReference>
<comment type="subcellular location">
    <subcellularLocation>
        <location evidence="1">Nucleus</location>
    </subcellularLocation>
</comment>
<accession>A0A2J7QDR9</accession>
<sequence length="131" mass="15077">MQGFVETFKDRYTAPVSLFLMIFRCVSKMSGCKRKHVVLSIQQKLEIINQLGKRGVVKQLAMQYGIGEQTVRDLKKQKNQFITNEDNEIHGFTGFSENERAIELTKLANQVPGGEEVNEENIREWFDCDSC</sequence>
<dbReference type="EMBL" id="NEVH01015814">
    <property type="protein sequence ID" value="PNF26732.1"/>
    <property type="molecule type" value="Genomic_DNA"/>
</dbReference>
<dbReference type="STRING" id="105785.A0A2J7QDR9"/>
<dbReference type="AlphaFoldDB" id="A0A2J7QDR9"/>
<evidence type="ECO:0000313" key="4">
    <source>
        <dbReference type="Proteomes" id="UP000235965"/>
    </source>
</evidence>
<keyword evidence="4" id="KW-1185">Reference proteome</keyword>
<feature type="domain" description="HTH psq-type" evidence="2">
    <location>
        <begin position="33"/>
        <end position="82"/>
    </location>
</feature>
<evidence type="ECO:0000313" key="3">
    <source>
        <dbReference type="EMBL" id="PNF26732.1"/>
    </source>
</evidence>
<dbReference type="SUPFAM" id="SSF46689">
    <property type="entry name" value="Homeodomain-like"/>
    <property type="match status" value="1"/>
</dbReference>
<dbReference type="InParanoid" id="A0A2J7QDR9"/>
<protein>
    <recommendedName>
        <fullName evidence="2">HTH psq-type domain-containing protein</fullName>
    </recommendedName>
</protein>
<evidence type="ECO:0000256" key="1">
    <source>
        <dbReference type="ARBA" id="ARBA00004123"/>
    </source>
</evidence>
<gene>
    <name evidence="3" type="ORF">B7P43_G01620</name>
</gene>
<dbReference type="GO" id="GO:0005634">
    <property type="term" value="C:nucleus"/>
    <property type="evidence" value="ECO:0007669"/>
    <property type="project" value="UniProtKB-SubCell"/>
</dbReference>
<evidence type="ECO:0000259" key="2">
    <source>
        <dbReference type="Pfam" id="PF04218"/>
    </source>
</evidence>
<dbReference type="InterPro" id="IPR007889">
    <property type="entry name" value="HTH_Psq"/>
</dbReference>
<dbReference type="GO" id="GO:0003677">
    <property type="term" value="F:DNA binding"/>
    <property type="evidence" value="ECO:0007669"/>
    <property type="project" value="InterPro"/>
</dbReference>
<name>A0A2J7QDR9_9NEOP</name>
<dbReference type="Gene3D" id="1.10.10.60">
    <property type="entry name" value="Homeodomain-like"/>
    <property type="match status" value="1"/>
</dbReference>
<organism evidence="3 4">
    <name type="scientific">Cryptotermes secundus</name>
    <dbReference type="NCBI Taxonomy" id="105785"/>
    <lineage>
        <taxon>Eukaryota</taxon>
        <taxon>Metazoa</taxon>
        <taxon>Ecdysozoa</taxon>
        <taxon>Arthropoda</taxon>
        <taxon>Hexapoda</taxon>
        <taxon>Insecta</taxon>
        <taxon>Pterygota</taxon>
        <taxon>Neoptera</taxon>
        <taxon>Polyneoptera</taxon>
        <taxon>Dictyoptera</taxon>
        <taxon>Blattodea</taxon>
        <taxon>Blattoidea</taxon>
        <taxon>Termitoidae</taxon>
        <taxon>Kalotermitidae</taxon>
        <taxon>Cryptotermitinae</taxon>
        <taxon>Cryptotermes</taxon>
    </lineage>
</organism>
<proteinExistence type="predicted"/>
<dbReference type="InterPro" id="IPR009057">
    <property type="entry name" value="Homeodomain-like_sf"/>
</dbReference>
<dbReference type="Pfam" id="PF04218">
    <property type="entry name" value="CENP-B_N"/>
    <property type="match status" value="1"/>
</dbReference>